<organism evidence="1 2">
    <name type="scientific">Caerostris extrusa</name>
    <name type="common">Bark spider</name>
    <name type="synonym">Caerostris bankana</name>
    <dbReference type="NCBI Taxonomy" id="172846"/>
    <lineage>
        <taxon>Eukaryota</taxon>
        <taxon>Metazoa</taxon>
        <taxon>Ecdysozoa</taxon>
        <taxon>Arthropoda</taxon>
        <taxon>Chelicerata</taxon>
        <taxon>Arachnida</taxon>
        <taxon>Araneae</taxon>
        <taxon>Araneomorphae</taxon>
        <taxon>Entelegynae</taxon>
        <taxon>Araneoidea</taxon>
        <taxon>Araneidae</taxon>
        <taxon>Caerostris</taxon>
    </lineage>
</organism>
<evidence type="ECO:0000313" key="1">
    <source>
        <dbReference type="EMBL" id="GIY83809.1"/>
    </source>
</evidence>
<comment type="caution">
    <text evidence="1">The sequence shown here is derived from an EMBL/GenBank/DDBJ whole genome shotgun (WGS) entry which is preliminary data.</text>
</comment>
<dbReference type="EMBL" id="BPLR01016432">
    <property type="protein sequence ID" value="GIY83809.1"/>
    <property type="molecule type" value="Genomic_DNA"/>
</dbReference>
<proteinExistence type="predicted"/>
<reference evidence="1 2" key="1">
    <citation type="submission" date="2021-06" db="EMBL/GenBank/DDBJ databases">
        <title>Caerostris extrusa draft genome.</title>
        <authorList>
            <person name="Kono N."/>
            <person name="Arakawa K."/>
        </authorList>
    </citation>
    <scope>NUCLEOTIDE SEQUENCE [LARGE SCALE GENOMIC DNA]</scope>
</reference>
<sequence length="72" mass="8722">MKLLIPTTRVVIGAEEELVKKKVNLQEEEDEEIEERRIAIKDIKADMNRRKDSYERKKSNRRCRDEMIDIIY</sequence>
<accession>A0AAV4WQ20</accession>
<keyword evidence="2" id="KW-1185">Reference proteome</keyword>
<evidence type="ECO:0000313" key="2">
    <source>
        <dbReference type="Proteomes" id="UP001054945"/>
    </source>
</evidence>
<protein>
    <submittedName>
        <fullName evidence="1">Uncharacterized protein</fullName>
    </submittedName>
</protein>
<dbReference type="AlphaFoldDB" id="A0AAV4WQ20"/>
<gene>
    <name evidence="1" type="ORF">CEXT_539191</name>
</gene>
<dbReference type="Proteomes" id="UP001054945">
    <property type="component" value="Unassembled WGS sequence"/>
</dbReference>
<name>A0AAV4WQ20_CAEEX</name>